<organism evidence="2 3">
    <name type="scientific">Ureibacillus galli</name>
    <dbReference type="NCBI Taxonomy" id="2762222"/>
    <lineage>
        <taxon>Bacteria</taxon>
        <taxon>Bacillati</taxon>
        <taxon>Bacillota</taxon>
        <taxon>Bacilli</taxon>
        <taxon>Bacillales</taxon>
        <taxon>Caryophanaceae</taxon>
        <taxon>Ureibacillus</taxon>
    </lineage>
</organism>
<comment type="caution">
    <text evidence="2">The sequence shown here is derived from an EMBL/GenBank/DDBJ whole genome shotgun (WGS) entry which is preliminary data.</text>
</comment>
<keyword evidence="1" id="KW-1133">Transmembrane helix</keyword>
<proteinExistence type="predicted"/>
<sequence length="49" mass="5561">MKNKIKVVTQFFFETVITLLPFTIIYLLLGNWLSGVTISVDIMKNDGTP</sequence>
<evidence type="ECO:0000313" key="2">
    <source>
        <dbReference type="EMBL" id="MBD8027870.1"/>
    </source>
</evidence>
<protein>
    <submittedName>
        <fullName evidence="2">Uncharacterized protein</fullName>
    </submittedName>
</protein>
<evidence type="ECO:0000256" key="1">
    <source>
        <dbReference type="SAM" id="Phobius"/>
    </source>
</evidence>
<keyword evidence="1" id="KW-0472">Membrane</keyword>
<feature type="transmembrane region" description="Helical" evidence="1">
    <location>
        <begin position="12"/>
        <end position="33"/>
    </location>
</feature>
<name>A0ABR8XF86_9BACL</name>
<accession>A0ABR8XF86</accession>
<reference evidence="2 3" key="1">
    <citation type="submission" date="2020-08" db="EMBL/GenBank/DDBJ databases">
        <title>A Genomic Blueprint of the Chicken Gut Microbiome.</title>
        <authorList>
            <person name="Gilroy R."/>
            <person name="Ravi A."/>
            <person name="Getino M."/>
            <person name="Pursley I."/>
            <person name="Horton D.L."/>
            <person name="Alikhan N.-F."/>
            <person name="Baker D."/>
            <person name="Gharbi K."/>
            <person name="Hall N."/>
            <person name="Watson M."/>
            <person name="Adriaenssens E.M."/>
            <person name="Foster-Nyarko E."/>
            <person name="Jarju S."/>
            <person name="Secka A."/>
            <person name="Antonio M."/>
            <person name="Oren A."/>
            <person name="Chaudhuri R."/>
            <person name="La Ragione R.M."/>
            <person name="Hildebrand F."/>
            <person name="Pallen M.J."/>
        </authorList>
    </citation>
    <scope>NUCLEOTIDE SEQUENCE [LARGE SCALE GENOMIC DNA]</scope>
    <source>
        <strain evidence="2 3">Re31</strain>
    </source>
</reference>
<evidence type="ECO:0000313" key="3">
    <source>
        <dbReference type="Proteomes" id="UP000640930"/>
    </source>
</evidence>
<dbReference type="EMBL" id="JACSQA010000026">
    <property type="protein sequence ID" value="MBD8027870.1"/>
    <property type="molecule type" value="Genomic_DNA"/>
</dbReference>
<dbReference type="RefSeq" id="WP_191708290.1">
    <property type="nucleotide sequence ID" value="NZ_JACSQA010000026.1"/>
</dbReference>
<gene>
    <name evidence="2" type="ORF">H9636_14550</name>
</gene>
<keyword evidence="3" id="KW-1185">Reference proteome</keyword>
<keyword evidence="1" id="KW-0812">Transmembrane</keyword>
<dbReference type="Proteomes" id="UP000640930">
    <property type="component" value="Unassembled WGS sequence"/>
</dbReference>